<evidence type="ECO:0000313" key="3">
    <source>
        <dbReference type="Proteomes" id="UP000305131"/>
    </source>
</evidence>
<dbReference type="AlphaFoldDB" id="A0A6C1KR05"/>
<sequence>MFYLRSHGIHRPATRPETTMPSEPMPAERSPFDVSDAEIEEALAVCDGDPRETIRALLVGQAYLEHEMSRLKADASAGFRRRRWHAEE</sequence>
<name>A0A6C1KR05_XANAU</name>
<organism evidence="2 3">
    <name type="scientific">Xanthobacter autotrophicus</name>
    <dbReference type="NCBI Taxonomy" id="280"/>
    <lineage>
        <taxon>Bacteria</taxon>
        <taxon>Pseudomonadati</taxon>
        <taxon>Pseudomonadota</taxon>
        <taxon>Alphaproteobacteria</taxon>
        <taxon>Hyphomicrobiales</taxon>
        <taxon>Xanthobacteraceae</taxon>
        <taxon>Xanthobacter</taxon>
    </lineage>
</organism>
<gene>
    <name evidence="2" type="ORF">FBQ73_22405</name>
</gene>
<feature type="region of interest" description="Disordered" evidence="1">
    <location>
        <begin position="1"/>
        <end position="30"/>
    </location>
</feature>
<reference evidence="2 3" key="1">
    <citation type="submission" date="2019-05" db="EMBL/GenBank/DDBJ databases">
        <authorList>
            <person name="Zhou X."/>
        </authorList>
    </citation>
    <scope>NUCLEOTIDE SEQUENCE [LARGE SCALE GENOMIC DNA]</scope>
    <source>
        <strain evidence="2 3">DSM 432</strain>
    </source>
</reference>
<accession>A0A6C1KR05</accession>
<proteinExistence type="predicted"/>
<dbReference type="EMBL" id="VAUP01000042">
    <property type="protein sequence ID" value="TLX40793.1"/>
    <property type="molecule type" value="Genomic_DNA"/>
</dbReference>
<evidence type="ECO:0000313" key="2">
    <source>
        <dbReference type="EMBL" id="TLX40793.1"/>
    </source>
</evidence>
<dbReference type="Proteomes" id="UP000305131">
    <property type="component" value="Unassembled WGS sequence"/>
</dbReference>
<protein>
    <submittedName>
        <fullName evidence="2">Uncharacterized protein</fullName>
    </submittedName>
</protein>
<dbReference type="OrthoDB" id="8101345at2"/>
<evidence type="ECO:0000256" key="1">
    <source>
        <dbReference type="SAM" id="MobiDB-lite"/>
    </source>
</evidence>
<comment type="caution">
    <text evidence="2">The sequence shown here is derived from an EMBL/GenBank/DDBJ whole genome shotgun (WGS) entry which is preliminary data.</text>
</comment>